<feature type="transmembrane region" description="Helical" evidence="1">
    <location>
        <begin position="41"/>
        <end position="59"/>
    </location>
</feature>
<keyword evidence="1" id="KW-0472">Membrane</keyword>
<proteinExistence type="predicted"/>
<evidence type="ECO:0000256" key="1">
    <source>
        <dbReference type="SAM" id="Phobius"/>
    </source>
</evidence>
<feature type="transmembrane region" description="Helical" evidence="1">
    <location>
        <begin position="217"/>
        <end position="235"/>
    </location>
</feature>
<dbReference type="EMBL" id="CP002403">
    <property type="protein sequence ID" value="ADU21500.1"/>
    <property type="molecule type" value="Genomic_DNA"/>
</dbReference>
<dbReference type="HOGENOM" id="CLU_071494_0_0_9"/>
<evidence type="ECO:0000313" key="3">
    <source>
        <dbReference type="Proteomes" id="UP000006919"/>
    </source>
</evidence>
<feature type="transmembrane region" description="Helical" evidence="1">
    <location>
        <begin position="287"/>
        <end position="307"/>
    </location>
</feature>
<name>E6UBU9_RUMA7</name>
<feature type="transmembrane region" description="Helical" evidence="1">
    <location>
        <begin position="15"/>
        <end position="34"/>
    </location>
</feature>
<accession>E6UBU9</accession>
<protein>
    <recommendedName>
        <fullName evidence="4">HPP family protein</fullName>
    </recommendedName>
</protein>
<feature type="transmembrane region" description="Helical" evidence="1">
    <location>
        <begin position="65"/>
        <end position="85"/>
    </location>
</feature>
<feature type="transmembrane region" description="Helical" evidence="1">
    <location>
        <begin position="97"/>
        <end position="123"/>
    </location>
</feature>
<feature type="transmembrane region" description="Helical" evidence="1">
    <location>
        <begin position="177"/>
        <end position="197"/>
    </location>
</feature>
<reference evidence="2 3" key="1">
    <citation type="journal article" date="2011" name="J. Bacteriol.">
        <title>Complete genome of the cellulolytic ruminal bacterium Ruminococcus albus 7.</title>
        <authorList>
            <person name="Suen G."/>
            <person name="Stevenson D.M."/>
            <person name="Bruce D.C."/>
            <person name="Chertkov O."/>
            <person name="Copeland A."/>
            <person name="Cheng J.F."/>
            <person name="Detter C."/>
            <person name="Detter J.C."/>
            <person name="Goodwin L.A."/>
            <person name="Han C.S."/>
            <person name="Hauser L.J."/>
            <person name="Ivanova N.N."/>
            <person name="Kyrpides N.C."/>
            <person name="Land M.L."/>
            <person name="Lapidus A."/>
            <person name="Lucas S."/>
            <person name="Ovchinnikova G."/>
            <person name="Pitluck S."/>
            <person name="Tapia R."/>
            <person name="Woyke T."/>
            <person name="Boyum J."/>
            <person name="Mead D."/>
            <person name="Weimer P.J."/>
        </authorList>
    </citation>
    <scope>NUCLEOTIDE SEQUENCE [LARGE SCALE GENOMIC DNA]</scope>
    <source>
        <strain evidence="3">ATCC 27210 / DSM 20455 / JCM 14654 / NCDO 2250 / 7</strain>
    </source>
</reference>
<feature type="transmembrane region" description="Helical" evidence="1">
    <location>
        <begin position="242"/>
        <end position="262"/>
    </location>
</feature>
<gene>
    <name evidence="2" type="ordered locus">Rumal_0974</name>
</gene>
<keyword evidence="1" id="KW-0812">Transmembrane</keyword>
<dbReference type="eggNOG" id="ENOG502Z95J">
    <property type="taxonomic scope" value="Bacteria"/>
</dbReference>
<keyword evidence="1" id="KW-1133">Transmembrane helix</keyword>
<organism evidence="2 3">
    <name type="scientific">Ruminococcus albus (strain ATCC 27210 / DSM 20455 / JCM 14654 / NCDO 2250 / 7)</name>
    <dbReference type="NCBI Taxonomy" id="697329"/>
    <lineage>
        <taxon>Bacteria</taxon>
        <taxon>Bacillati</taxon>
        <taxon>Bacillota</taxon>
        <taxon>Clostridia</taxon>
        <taxon>Eubacteriales</taxon>
        <taxon>Oscillospiraceae</taxon>
        <taxon>Ruminococcus</taxon>
    </lineage>
</organism>
<sequence length="333" mass="36307">MKDHEVIILFDKKKIIPILISAVLCSLMVAVSDITGDTDIIFPEICAVALGALAAPVRSWNTSKLRLLLLMTASALLGMAVVRFVPVPMYIKIPIGLAAVMTLITISQTDFLPAISTCILPIMNSTQNFTYPLSIFILTGLILSAQHILEKTGMRSKHRYVHIEPDKALITLRIKQVITIGIVCFLPVILGKPFLIMPPLMVAYAEMSTPGSPIKKNMTTATAMMALCTFIGCSSRILLCEIAGLPMAAAAGITCCAVLLAVDKTEFYFPPCGAISMLPFMIPQHTLIRFPFLVTVGFMIFALISLLSSNNLSREKKSCTDERAERTEAIENI</sequence>
<dbReference type="AlphaFoldDB" id="E6UBU9"/>
<dbReference type="STRING" id="697329.Rumal_0974"/>
<dbReference type="KEGG" id="ral:Rumal_0974"/>
<evidence type="ECO:0008006" key="4">
    <source>
        <dbReference type="Google" id="ProtNLM"/>
    </source>
</evidence>
<feature type="transmembrane region" description="Helical" evidence="1">
    <location>
        <begin position="129"/>
        <end position="149"/>
    </location>
</feature>
<dbReference type="Proteomes" id="UP000006919">
    <property type="component" value="Chromosome"/>
</dbReference>
<evidence type="ECO:0000313" key="2">
    <source>
        <dbReference type="EMBL" id="ADU21500.1"/>
    </source>
</evidence>